<dbReference type="InterPro" id="IPR004485">
    <property type="entry name" value="Cobalamin_biosynth_CobD/CbiB"/>
</dbReference>
<comment type="pathway">
    <text evidence="2 9">Cofactor biosynthesis; adenosylcobalamin biosynthesis.</text>
</comment>
<dbReference type="GO" id="GO:0048472">
    <property type="term" value="F:threonine-phosphate decarboxylase activity"/>
    <property type="evidence" value="ECO:0007669"/>
    <property type="project" value="InterPro"/>
</dbReference>
<feature type="transmembrane region" description="Helical" evidence="9">
    <location>
        <begin position="158"/>
        <end position="180"/>
    </location>
</feature>
<comment type="caution">
    <text evidence="10">The sequence shown here is derived from an EMBL/GenBank/DDBJ whole genome shotgun (WGS) entry which is preliminary data.</text>
</comment>
<keyword evidence="8 9" id="KW-0472">Membrane</keyword>
<evidence type="ECO:0000256" key="3">
    <source>
        <dbReference type="ARBA" id="ARBA00006263"/>
    </source>
</evidence>
<comment type="function">
    <text evidence="9">Converts cobyric acid to cobinamide by the addition of aminopropanol on the F carboxylic group.</text>
</comment>
<evidence type="ECO:0000313" key="10">
    <source>
        <dbReference type="EMBL" id="ROV58351.1"/>
    </source>
</evidence>
<evidence type="ECO:0000256" key="1">
    <source>
        <dbReference type="ARBA" id="ARBA00004651"/>
    </source>
</evidence>
<evidence type="ECO:0000256" key="9">
    <source>
        <dbReference type="HAMAP-Rule" id="MF_00024"/>
    </source>
</evidence>
<dbReference type="GO" id="GO:0005886">
    <property type="term" value="C:plasma membrane"/>
    <property type="evidence" value="ECO:0007669"/>
    <property type="project" value="UniProtKB-SubCell"/>
</dbReference>
<dbReference type="GO" id="GO:0015420">
    <property type="term" value="F:ABC-type vitamin B12 transporter activity"/>
    <property type="evidence" value="ECO:0007669"/>
    <property type="project" value="UniProtKB-UniRule"/>
</dbReference>
<evidence type="ECO:0000313" key="11">
    <source>
        <dbReference type="Proteomes" id="UP000278792"/>
    </source>
</evidence>
<dbReference type="UniPathway" id="UPA00148"/>
<name>A0A3N3DV12_9VIBR</name>
<dbReference type="PANTHER" id="PTHR34308">
    <property type="entry name" value="COBALAMIN BIOSYNTHESIS PROTEIN CBIB"/>
    <property type="match status" value="1"/>
</dbReference>
<dbReference type="NCBIfam" id="TIGR00380">
    <property type="entry name" value="cobal_cbiB"/>
    <property type="match status" value="1"/>
</dbReference>
<protein>
    <recommendedName>
        <fullName evidence="9">Cobalamin biosynthesis protein CobD</fullName>
    </recommendedName>
</protein>
<dbReference type="Proteomes" id="UP000278792">
    <property type="component" value="Unassembled WGS sequence"/>
</dbReference>
<comment type="subcellular location">
    <subcellularLocation>
        <location evidence="1 9">Cell membrane</location>
        <topology evidence="1 9">Multi-pass membrane protein</topology>
    </subcellularLocation>
</comment>
<evidence type="ECO:0000256" key="2">
    <source>
        <dbReference type="ARBA" id="ARBA00004953"/>
    </source>
</evidence>
<feature type="transmembrane region" description="Helical" evidence="9">
    <location>
        <begin position="293"/>
        <end position="312"/>
    </location>
</feature>
<keyword evidence="4 9" id="KW-1003">Cell membrane</keyword>
<comment type="similarity">
    <text evidence="3 9">Belongs to the CobD/CbiB family.</text>
</comment>
<evidence type="ECO:0000256" key="8">
    <source>
        <dbReference type="ARBA" id="ARBA00023136"/>
    </source>
</evidence>
<sequence length="313" mass="34494">MLLEQEIIYLAWVLSVAVMLDKWLGEPSRFHPLIGFGKYAQWVESHCRRIVLIDTRLQGGLAWLASVMPFVLVSYGFSAWLDSFWARFLFDICLVYLCLGGKSLVQHAMAIYAPLSRGDLDEARHSVQMIVSRNASEMDEEQISIAAVESVLENGNDAVIGVLFWTLVLGAPGAVLFRLANTLDAMWGYKTEKYIDFGFIAAKTDDLLGYISARMTAFGYALFGHTHQALVCAEQQASLCSSPNGGVVMCAGAGALNIQLGGRVCYHGVWQQKPIMGLGDFATAQDIPRACQLLSKTTVLWLVVIWSLFLLGI</sequence>
<dbReference type="PANTHER" id="PTHR34308:SF1">
    <property type="entry name" value="COBALAMIN BIOSYNTHESIS PROTEIN CBIB"/>
    <property type="match status" value="1"/>
</dbReference>
<keyword evidence="7 9" id="KW-1133">Transmembrane helix</keyword>
<dbReference type="HAMAP" id="MF_00024">
    <property type="entry name" value="CobD_CbiB"/>
    <property type="match status" value="1"/>
</dbReference>
<keyword evidence="5 9" id="KW-0169">Cobalamin biosynthesis</keyword>
<gene>
    <name evidence="9 10" type="primary">cobD</name>
    <name evidence="10" type="ORF">EGH82_18965</name>
</gene>
<dbReference type="EMBL" id="RKIK01000082">
    <property type="protein sequence ID" value="ROV58351.1"/>
    <property type="molecule type" value="Genomic_DNA"/>
</dbReference>
<comment type="caution">
    <text evidence="9">Lacks conserved residue(s) required for the propagation of feature annotation.</text>
</comment>
<dbReference type="RefSeq" id="WP_123783246.1">
    <property type="nucleotide sequence ID" value="NZ_RKIK01000082.1"/>
</dbReference>
<evidence type="ECO:0000256" key="4">
    <source>
        <dbReference type="ARBA" id="ARBA00022475"/>
    </source>
</evidence>
<keyword evidence="6 9" id="KW-0812">Transmembrane</keyword>
<feature type="transmembrane region" description="Helical" evidence="9">
    <location>
        <begin position="88"/>
        <end position="112"/>
    </location>
</feature>
<reference evidence="10 11" key="1">
    <citation type="submission" date="2018-11" db="EMBL/GenBank/DDBJ databases">
        <title>Vibrio ponticus strain CAIM 1751 pathogenic for the snapper Lutjanus guttatus.</title>
        <authorList>
            <person name="Soto-Rodriguez S."/>
            <person name="Lozano-Olvera R."/>
            <person name="Gomez-Gil B."/>
        </authorList>
    </citation>
    <scope>NUCLEOTIDE SEQUENCE [LARGE SCALE GENOMIC DNA]</scope>
    <source>
        <strain evidence="10 11">CAIM 1751</strain>
    </source>
</reference>
<proteinExistence type="inferred from homology"/>
<evidence type="ECO:0000256" key="6">
    <source>
        <dbReference type="ARBA" id="ARBA00022692"/>
    </source>
</evidence>
<evidence type="ECO:0000256" key="7">
    <source>
        <dbReference type="ARBA" id="ARBA00022989"/>
    </source>
</evidence>
<dbReference type="Pfam" id="PF03186">
    <property type="entry name" value="CobD_Cbib"/>
    <property type="match status" value="1"/>
</dbReference>
<evidence type="ECO:0000256" key="5">
    <source>
        <dbReference type="ARBA" id="ARBA00022573"/>
    </source>
</evidence>
<dbReference type="AlphaFoldDB" id="A0A3N3DV12"/>
<organism evidence="10 11">
    <name type="scientific">Vibrio ponticus</name>
    <dbReference type="NCBI Taxonomy" id="265668"/>
    <lineage>
        <taxon>Bacteria</taxon>
        <taxon>Pseudomonadati</taxon>
        <taxon>Pseudomonadota</taxon>
        <taxon>Gammaproteobacteria</taxon>
        <taxon>Vibrionales</taxon>
        <taxon>Vibrionaceae</taxon>
        <taxon>Vibrio</taxon>
    </lineage>
</organism>
<dbReference type="GO" id="GO:0009236">
    <property type="term" value="P:cobalamin biosynthetic process"/>
    <property type="evidence" value="ECO:0007669"/>
    <property type="project" value="UniProtKB-UniRule"/>
</dbReference>
<feature type="transmembrane region" description="Helical" evidence="9">
    <location>
        <begin position="61"/>
        <end position="81"/>
    </location>
</feature>
<accession>A0A3N3DV12</accession>